<dbReference type="HOGENOM" id="CLU_3207038_0_0_6"/>
<organism evidence="1 2">
    <name type="scientific">Xenorhabdus bovienii (strain SS-2004)</name>
    <name type="common">Xenorhabdus nematophila subsp. bovienii</name>
    <dbReference type="NCBI Taxonomy" id="406818"/>
    <lineage>
        <taxon>Bacteria</taxon>
        <taxon>Pseudomonadati</taxon>
        <taxon>Pseudomonadota</taxon>
        <taxon>Gammaproteobacteria</taxon>
        <taxon>Enterobacterales</taxon>
        <taxon>Morganellaceae</taxon>
        <taxon>Xenorhabdus</taxon>
    </lineage>
</organism>
<proteinExistence type="predicted"/>
<protein>
    <submittedName>
        <fullName evidence="1">Uncharacterized protein</fullName>
    </submittedName>
</protein>
<dbReference type="AlphaFoldDB" id="D3V633"/>
<gene>
    <name evidence="1" type="ordered locus">XBJ1_3994</name>
</gene>
<dbReference type="EMBL" id="FN667741">
    <property type="protein sequence ID" value="CBJ83112.1"/>
    <property type="molecule type" value="Genomic_DNA"/>
</dbReference>
<accession>D3V633</accession>
<reference evidence="1" key="1">
    <citation type="journal article" date="2011" name="PLoS ONE">
        <title>The entomopathogenic bacterial endosymbionts xenorhabdus and photorhabdus: convergent lifestyles from divergent genomes.</title>
        <authorList>
            <person name="Chaston J.M."/>
            <person name="Suen G."/>
            <person name="Tucker S.L."/>
            <person name="Andersen A.W."/>
            <person name="Bhasin A."/>
            <person name="Bode E."/>
            <person name="Bode H.B."/>
            <person name="Brachmann A.O."/>
            <person name="Cowles C.E."/>
            <person name="Cowles K.N."/>
            <person name="Darby C."/>
            <person name="de Leon L."/>
            <person name="Drace K."/>
            <person name="Du Z."/>
            <person name="Givaudan A."/>
            <person name="Herbert Tran E.E."/>
            <person name="Jewell K.A."/>
            <person name="Knack J.J."/>
            <person name="Krasomil-Osterfeld K.C."/>
            <person name="Kukor R."/>
            <person name="Lanois A."/>
            <person name="Latreille P."/>
            <person name="Leimgruber N.K."/>
            <person name="Lipke C.M."/>
            <person name="Liu R."/>
            <person name="Lu X."/>
            <person name="Martens E.C."/>
            <person name="Marri P.R."/>
            <person name="Medigue C."/>
            <person name="Menard M.L."/>
            <person name="Miller N.M."/>
            <person name="Morales-Soto N."/>
            <person name="Norton S."/>
            <person name="Ogier J.C."/>
            <person name="Orchard S.S."/>
            <person name="Park D."/>
            <person name="Park Y."/>
            <person name="Qurollo B.A."/>
            <person name="Sugar D.R."/>
            <person name="Richards G.R."/>
            <person name="Rouy Z."/>
            <person name="Slominski B."/>
            <person name="Slominski K."/>
            <person name="Snyder H."/>
            <person name="Tjaden B.C."/>
            <person name="van der Hoeven R."/>
            <person name="Welch R.D."/>
            <person name="Wheeler C."/>
            <person name="Xiang B."/>
            <person name="Barbazuk B."/>
            <person name="Gaudriault S."/>
            <person name="Goodner B."/>
            <person name="Slater S.C."/>
            <person name="Forst S."/>
            <person name="Goldman B.S."/>
            <person name="Goodrich-Blair H."/>
        </authorList>
    </citation>
    <scope>NUCLEOTIDE SEQUENCE [LARGE SCALE GENOMIC DNA]</scope>
    <source>
        <strain evidence="1">SS-2004</strain>
    </source>
</reference>
<evidence type="ECO:0000313" key="2">
    <source>
        <dbReference type="Proteomes" id="UP000002045"/>
    </source>
</evidence>
<dbReference type="Proteomes" id="UP000002045">
    <property type="component" value="Chromosome"/>
</dbReference>
<name>D3V633_XENBS</name>
<evidence type="ECO:0000313" key="1">
    <source>
        <dbReference type="EMBL" id="CBJ83112.1"/>
    </source>
</evidence>
<sequence>MIINKGTQWTYLNILKNGKNVLSFLKKIELHLHKSIEKHLEKHLF</sequence>
<dbReference type="KEGG" id="xbo:XBJ1_3994"/>